<keyword evidence="1" id="KW-0472">Membrane</keyword>
<reference evidence="2" key="2">
    <citation type="journal article" date="2015" name="Data Brief">
        <title>Shoot transcriptome of the giant reed, Arundo donax.</title>
        <authorList>
            <person name="Barrero R.A."/>
            <person name="Guerrero F.D."/>
            <person name="Moolhuijzen P."/>
            <person name="Goolsby J.A."/>
            <person name="Tidwell J."/>
            <person name="Bellgard S.E."/>
            <person name="Bellgard M.I."/>
        </authorList>
    </citation>
    <scope>NUCLEOTIDE SEQUENCE</scope>
    <source>
        <tissue evidence="2">Shoot tissue taken approximately 20 cm above the soil surface</tissue>
    </source>
</reference>
<feature type="transmembrane region" description="Helical" evidence="1">
    <location>
        <begin position="16"/>
        <end position="34"/>
    </location>
</feature>
<name>A0A0A9FW41_ARUDO</name>
<protein>
    <submittedName>
        <fullName evidence="2">Uncharacterized protein</fullName>
    </submittedName>
</protein>
<keyword evidence="1" id="KW-0812">Transmembrane</keyword>
<accession>A0A0A9FW41</accession>
<evidence type="ECO:0000256" key="1">
    <source>
        <dbReference type="SAM" id="Phobius"/>
    </source>
</evidence>
<organism evidence="2">
    <name type="scientific">Arundo donax</name>
    <name type="common">Giant reed</name>
    <name type="synonym">Donax arundinaceus</name>
    <dbReference type="NCBI Taxonomy" id="35708"/>
    <lineage>
        <taxon>Eukaryota</taxon>
        <taxon>Viridiplantae</taxon>
        <taxon>Streptophyta</taxon>
        <taxon>Embryophyta</taxon>
        <taxon>Tracheophyta</taxon>
        <taxon>Spermatophyta</taxon>
        <taxon>Magnoliopsida</taxon>
        <taxon>Liliopsida</taxon>
        <taxon>Poales</taxon>
        <taxon>Poaceae</taxon>
        <taxon>PACMAD clade</taxon>
        <taxon>Arundinoideae</taxon>
        <taxon>Arundineae</taxon>
        <taxon>Arundo</taxon>
    </lineage>
</organism>
<keyword evidence="1" id="KW-1133">Transmembrane helix</keyword>
<evidence type="ECO:0000313" key="2">
    <source>
        <dbReference type="EMBL" id="JAE16492.1"/>
    </source>
</evidence>
<dbReference type="EMBL" id="GBRH01181404">
    <property type="protein sequence ID" value="JAE16492.1"/>
    <property type="molecule type" value="Transcribed_RNA"/>
</dbReference>
<dbReference type="AlphaFoldDB" id="A0A0A9FW41"/>
<sequence length="37" mass="4439">MLTDIEWSTLWLLSSLMYHPADTTYSTVTLYLFVRRN</sequence>
<reference evidence="2" key="1">
    <citation type="submission" date="2014-09" db="EMBL/GenBank/DDBJ databases">
        <authorList>
            <person name="Magalhaes I.L.F."/>
            <person name="Oliveira U."/>
            <person name="Santos F.R."/>
            <person name="Vidigal T.H.D.A."/>
            <person name="Brescovit A.D."/>
            <person name="Santos A.J."/>
        </authorList>
    </citation>
    <scope>NUCLEOTIDE SEQUENCE</scope>
    <source>
        <tissue evidence="2">Shoot tissue taken approximately 20 cm above the soil surface</tissue>
    </source>
</reference>
<proteinExistence type="predicted"/>